<keyword evidence="2" id="KW-1185">Reference proteome</keyword>
<accession>A0ABS2EXH1</accession>
<reference evidence="1 2" key="1">
    <citation type="journal article" date="2021" name="Sci. Rep.">
        <title>The distribution of antibiotic resistance genes in chicken gut microbiota commensals.</title>
        <authorList>
            <person name="Juricova H."/>
            <person name="Matiasovicova J."/>
            <person name="Kubasova T."/>
            <person name="Cejkova D."/>
            <person name="Rychlik I."/>
        </authorList>
    </citation>
    <scope>NUCLEOTIDE SEQUENCE [LARGE SCALE GENOMIC DNA]</scope>
    <source>
        <strain evidence="1 2">An801</strain>
    </source>
</reference>
<comment type="caution">
    <text evidence="1">The sequence shown here is derived from an EMBL/GenBank/DDBJ whole genome shotgun (WGS) entry which is preliminary data.</text>
</comment>
<gene>
    <name evidence="1" type="ORF">H6A31_11945</name>
</gene>
<name>A0ABS2EXH1_9BACE</name>
<proteinExistence type="predicted"/>
<evidence type="ECO:0000313" key="2">
    <source>
        <dbReference type="Proteomes" id="UP000703295"/>
    </source>
</evidence>
<protein>
    <submittedName>
        <fullName evidence="1">Uncharacterized protein</fullName>
    </submittedName>
</protein>
<evidence type="ECO:0000313" key="1">
    <source>
        <dbReference type="EMBL" id="MBM6759380.1"/>
    </source>
</evidence>
<dbReference type="EMBL" id="JACJJW010000038">
    <property type="protein sequence ID" value="MBM6759380.1"/>
    <property type="molecule type" value="Genomic_DNA"/>
</dbReference>
<organism evidence="1 2">
    <name type="scientific">Bacteroides mediterraneensis</name>
    <dbReference type="NCBI Taxonomy" id="1841856"/>
    <lineage>
        <taxon>Bacteria</taxon>
        <taxon>Pseudomonadati</taxon>
        <taxon>Bacteroidota</taxon>
        <taxon>Bacteroidia</taxon>
        <taxon>Bacteroidales</taxon>
        <taxon>Bacteroidaceae</taxon>
        <taxon>Bacteroides</taxon>
    </lineage>
</organism>
<dbReference type="RefSeq" id="WP_204476559.1">
    <property type="nucleotide sequence ID" value="NZ_JACJJW010000038.1"/>
</dbReference>
<sequence length="69" mass="8202">MNVIYYNDDQQAFVKLLHPTLPHCYTLTQTEASAKTATYTDGETEWQLHNDQRATLVMHHKKYQYLEQE</sequence>
<dbReference type="Proteomes" id="UP000703295">
    <property type="component" value="Unassembled WGS sequence"/>
</dbReference>